<dbReference type="AlphaFoldDB" id="A0A4Y9Y7X0"/>
<evidence type="ECO:0000256" key="1">
    <source>
        <dbReference type="SAM" id="SignalP"/>
    </source>
</evidence>
<evidence type="ECO:0000313" key="3">
    <source>
        <dbReference type="Proteomes" id="UP000298390"/>
    </source>
</evidence>
<sequence>MQFNILGLLVALIAPFFTMGMADPAPAIGSYYLMATDVDAAHPTAPTRNGGPACHDNSCHQ</sequence>
<reference evidence="2 3" key="1">
    <citation type="submission" date="2019-01" db="EMBL/GenBank/DDBJ databases">
        <title>Genome sequencing of the rare red list fungi Fomitopsis rosea.</title>
        <authorList>
            <person name="Buettner E."/>
            <person name="Kellner H."/>
        </authorList>
    </citation>
    <scope>NUCLEOTIDE SEQUENCE [LARGE SCALE GENOMIC DNA]</scope>
    <source>
        <strain evidence="2 3">DSM 105464</strain>
    </source>
</reference>
<dbReference type="Proteomes" id="UP000298390">
    <property type="component" value="Unassembled WGS sequence"/>
</dbReference>
<feature type="signal peptide" evidence="1">
    <location>
        <begin position="1"/>
        <end position="22"/>
    </location>
</feature>
<gene>
    <name evidence="2" type="ORF">EVJ58_g6412</name>
</gene>
<feature type="chain" id="PRO_5021414149" evidence="1">
    <location>
        <begin position="23"/>
        <end position="61"/>
    </location>
</feature>
<evidence type="ECO:0000313" key="2">
    <source>
        <dbReference type="EMBL" id="TFY58445.1"/>
    </source>
</evidence>
<comment type="caution">
    <text evidence="2">The sequence shown here is derived from an EMBL/GenBank/DDBJ whole genome shotgun (WGS) entry which is preliminary data.</text>
</comment>
<keyword evidence="1" id="KW-0732">Signal</keyword>
<protein>
    <submittedName>
        <fullName evidence="2">Uncharacterized protein</fullName>
    </submittedName>
</protein>
<organism evidence="2 3">
    <name type="scientific">Rhodofomes roseus</name>
    <dbReference type="NCBI Taxonomy" id="34475"/>
    <lineage>
        <taxon>Eukaryota</taxon>
        <taxon>Fungi</taxon>
        <taxon>Dikarya</taxon>
        <taxon>Basidiomycota</taxon>
        <taxon>Agaricomycotina</taxon>
        <taxon>Agaricomycetes</taxon>
        <taxon>Polyporales</taxon>
        <taxon>Rhodofomes</taxon>
    </lineage>
</organism>
<proteinExistence type="predicted"/>
<dbReference type="EMBL" id="SEKV01000360">
    <property type="protein sequence ID" value="TFY58445.1"/>
    <property type="molecule type" value="Genomic_DNA"/>
</dbReference>
<accession>A0A4Y9Y7X0</accession>
<name>A0A4Y9Y7X0_9APHY</name>